<evidence type="ECO:0000313" key="4">
    <source>
        <dbReference type="EMBL" id="AER50276.1"/>
    </source>
</evidence>
<dbReference type="InterPro" id="IPR043502">
    <property type="entry name" value="DNA/RNA_pol_sf"/>
</dbReference>
<evidence type="ECO:0008006" key="6">
    <source>
        <dbReference type="Google" id="ProtNLM"/>
    </source>
</evidence>
<dbReference type="SUPFAM" id="SSF56672">
    <property type="entry name" value="DNA/RNA polymerases"/>
    <property type="match status" value="1"/>
</dbReference>
<dbReference type="GeneID" id="40234986"/>
<dbReference type="PANTHER" id="PTHR10133:SF62">
    <property type="entry name" value="DNA POLYMERASE THETA"/>
    <property type="match status" value="1"/>
</dbReference>
<dbReference type="GO" id="GO:0006261">
    <property type="term" value="P:DNA-templated DNA replication"/>
    <property type="evidence" value="ECO:0007669"/>
    <property type="project" value="InterPro"/>
</dbReference>
<dbReference type="GO" id="GO:0006302">
    <property type="term" value="P:double-strand break repair"/>
    <property type="evidence" value="ECO:0007669"/>
    <property type="project" value="TreeGrafter"/>
</dbReference>
<dbReference type="Gene3D" id="3.30.420.10">
    <property type="entry name" value="Ribonuclease H-like superfamily/Ribonuclease H"/>
    <property type="match status" value="1"/>
</dbReference>
<keyword evidence="1" id="KW-1194">Viral DNA replication</keyword>
<dbReference type="InterPro" id="IPR036397">
    <property type="entry name" value="RNaseH_sf"/>
</dbReference>
<dbReference type="InterPro" id="IPR012337">
    <property type="entry name" value="RNaseH-like_sf"/>
</dbReference>
<protein>
    <recommendedName>
        <fullName evidence="6">DNA polymerase I</fullName>
    </recommendedName>
</protein>
<dbReference type="Proteomes" id="UP000005658">
    <property type="component" value="Segment"/>
</dbReference>
<evidence type="ECO:0000259" key="3">
    <source>
        <dbReference type="SMART" id="SM00482"/>
    </source>
</evidence>
<keyword evidence="1" id="KW-0235">DNA replication</keyword>
<dbReference type="GO" id="GO:0003677">
    <property type="term" value="F:DNA binding"/>
    <property type="evidence" value="ECO:0007669"/>
    <property type="project" value="InterPro"/>
</dbReference>
<dbReference type="EMBL" id="JN699019">
    <property type="protein sequence ID" value="AER50276.1"/>
    <property type="molecule type" value="Genomic_DNA"/>
</dbReference>
<dbReference type="InterPro" id="IPR001098">
    <property type="entry name" value="DNA-dir_DNA_pol_A_palm_dom"/>
</dbReference>
<gene>
    <name evidence="4" type="primary">45</name>
    <name evidence="4" type="ORF">JEFFABUNNY_45</name>
</gene>
<dbReference type="GO" id="GO:0039693">
    <property type="term" value="P:viral DNA genome replication"/>
    <property type="evidence" value="ECO:0007669"/>
    <property type="project" value="UniProtKB-KW"/>
</dbReference>
<dbReference type="Gene3D" id="3.30.70.370">
    <property type="match status" value="1"/>
</dbReference>
<name>G8IC32_9CAUD</name>
<feature type="domain" description="3'-5' exonuclease" evidence="2">
    <location>
        <begin position="25"/>
        <end position="203"/>
    </location>
</feature>
<dbReference type="SMART" id="SM00474">
    <property type="entry name" value="35EXOc"/>
    <property type="match status" value="1"/>
</dbReference>
<dbReference type="RefSeq" id="YP_009638216.1">
    <property type="nucleotide sequence ID" value="NC_042334.1"/>
</dbReference>
<organism evidence="4 5">
    <name type="scientific">Mycobacterium phage Jeffabunny</name>
    <dbReference type="NCBI Taxonomy" id="2923004"/>
    <lineage>
        <taxon>Viruses</taxon>
        <taxon>Duplodnaviria</taxon>
        <taxon>Heunggongvirae</taxon>
        <taxon>Uroviricota</taxon>
        <taxon>Caudoviricetes</taxon>
        <taxon>Gladiatorvirus</taxon>
        <taxon>Gladiatorvirus jeffabunny</taxon>
    </lineage>
</organism>
<dbReference type="GO" id="GO:0003887">
    <property type="term" value="F:DNA-directed DNA polymerase activity"/>
    <property type="evidence" value="ECO:0007669"/>
    <property type="project" value="InterPro"/>
</dbReference>
<reference evidence="4 5" key="1">
    <citation type="journal article" date="2012" name="J. Virol.">
        <title>Complete Genome Sequences of 138 Mycobacteriophages.</title>
        <authorList>
            <consortium name="the Science Education Alliance Phage Hunters Advancing Genomics and Evolutionary Science Program"/>
            <consortium name="the KwaZulu-Natal Research Institute for Tuberculosis and HIV Mycobacterial Genetics Course Students"/>
            <consortium name="the Phage Hunters Integrating Research and Education Program"/>
            <person name="Hatfull G.F."/>
        </authorList>
    </citation>
    <scope>NUCLEOTIDE SEQUENCE [LARGE SCALE GENOMIC DNA]</scope>
</reference>
<evidence type="ECO:0000256" key="1">
    <source>
        <dbReference type="ARBA" id="ARBA00023109"/>
    </source>
</evidence>
<dbReference type="InterPro" id="IPR002562">
    <property type="entry name" value="3'-5'_exonuclease_dom"/>
</dbReference>
<dbReference type="SMART" id="SM00482">
    <property type="entry name" value="POLAc"/>
    <property type="match status" value="1"/>
</dbReference>
<evidence type="ECO:0000259" key="2">
    <source>
        <dbReference type="SMART" id="SM00474"/>
    </source>
</evidence>
<dbReference type="PANTHER" id="PTHR10133">
    <property type="entry name" value="DNA POLYMERASE I"/>
    <property type="match status" value="1"/>
</dbReference>
<dbReference type="InterPro" id="IPR002298">
    <property type="entry name" value="DNA_polymerase_A"/>
</dbReference>
<evidence type="ECO:0000313" key="5">
    <source>
        <dbReference type="Proteomes" id="UP000005658"/>
    </source>
</evidence>
<dbReference type="Gene3D" id="1.10.150.20">
    <property type="entry name" value="5' to 3' exonuclease, C-terminal subdomain"/>
    <property type="match status" value="1"/>
</dbReference>
<sequence>MTNTPSNRRNVIKLEHEVGGDLVTINVVEEPEDLEGFRDFIKANKRCLAVDTETTGLDIYSAEFRCRLVQFGNQDEAWVLPVDESPTQLQHETRLALEHLDKIVMQNASYDLQVLDQTMGIKMEDLWPKILDTQILAKLVDPRPFEAGGFGHSLEELIAAFISKDQAKDVKGLMVKLAQEHKTTKAKIWKVIDLWHPEYLTYAGMDTIFTSRVCRELVKRVPDVSRELVPYEHKISEICSYIDRKGFLLDVEYSQSLADKWLMEQEVWEAVLLNDYGIEKVNASEDVAESFEELGHVFTEFTDTGKRKVAKDFYEKMIAKGGDLGRLAEIAQEAKKLGKWRKTWVQTFLDERDANNRCHTFVNPLQARTSRMSITGIPAQTLPAGDWAVRRCFLADEGHVVASVDYQTQELRVLAALSKDPTMIQAFKDGADLHQITADAASVPRKVGKRANFLTVYGGGAKTLAEKEQIDFHTAKRVLDAFARTYPGVARLSKKLAAEAGKNGYVINPVGRRLPVDGSRTYSALNYMVQSTSRDVTCRALIRLHEAGFTPYLRLPIHDEVVASIPAEKSAWGAAEIGRLMAEEMGPVMIGTDPEVGGRAWGSLYVKEEDRQHITDPFLMVAA</sequence>
<accession>G8IC32</accession>
<dbReference type="GO" id="GO:0008408">
    <property type="term" value="F:3'-5' exonuclease activity"/>
    <property type="evidence" value="ECO:0007669"/>
    <property type="project" value="InterPro"/>
</dbReference>
<proteinExistence type="predicted"/>
<feature type="domain" description="DNA-directed DNA polymerase family A palm" evidence="3">
    <location>
        <begin position="386"/>
        <end position="569"/>
    </location>
</feature>
<dbReference type="Pfam" id="PF00476">
    <property type="entry name" value="DNA_pol_A"/>
    <property type="match status" value="1"/>
</dbReference>
<dbReference type="OrthoDB" id="14842at10239"/>
<keyword evidence="5" id="KW-1185">Reference proteome</keyword>
<dbReference type="SUPFAM" id="SSF53098">
    <property type="entry name" value="Ribonuclease H-like"/>
    <property type="match status" value="1"/>
</dbReference>
<dbReference type="Pfam" id="PF01612">
    <property type="entry name" value="DNA_pol_A_exo1"/>
    <property type="match status" value="1"/>
</dbReference>